<feature type="chain" id="PRO_5033770009" description="beta-galactosidase" evidence="8">
    <location>
        <begin position="19"/>
        <end position="1025"/>
    </location>
</feature>
<comment type="similarity">
    <text evidence="2">Belongs to the glycosyl hydrolase 42 family.</text>
</comment>
<dbReference type="Pfam" id="PF02449">
    <property type="entry name" value="Glyco_hydro_42"/>
    <property type="match status" value="1"/>
</dbReference>
<evidence type="ECO:0000313" key="11">
    <source>
        <dbReference type="EMBL" id="NMD87031.1"/>
    </source>
</evidence>
<protein>
    <recommendedName>
        <fullName evidence="3">beta-galactosidase</fullName>
        <ecNumber evidence="3">3.2.1.23</ecNumber>
    </recommendedName>
</protein>
<keyword evidence="7" id="KW-0326">Glycosidase</keyword>
<evidence type="ECO:0000313" key="12">
    <source>
        <dbReference type="EMBL" id="PVY45916.1"/>
    </source>
</evidence>
<dbReference type="EMBL" id="QEKH01000001">
    <property type="protein sequence ID" value="PVY45916.1"/>
    <property type="molecule type" value="Genomic_DNA"/>
</dbReference>
<dbReference type="Gene3D" id="3.40.50.880">
    <property type="match status" value="1"/>
</dbReference>
<evidence type="ECO:0000256" key="2">
    <source>
        <dbReference type="ARBA" id="ARBA00005940"/>
    </source>
</evidence>
<dbReference type="InterPro" id="IPR013529">
    <property type="entry name" value="Glyco_hydro_42_N"/>
</dbReference>
<dbReference type="GO" id="GO:0004565">
    <property type="term" value="F:beta-galactosidase activity"/>
    <property type="evidence" value="ECO:0007669"/>
    <property type="project" value="UniProtKB-EC"/>
</dbReference>
<evidence type="ECO:0000256" key="3">
    <source>
        <dbReference type="ARBA" id="ARBA00012756"/>
    </source>
</evidence>
<evidence type="ECO:0000256" key="7">
    <source>
        <dbReference type="ARBA" id="ARBA00023295"/>
    </source>
</evidence>
<evidence type="ECO:0000313" key="14">
    <source>
        <dbReference type="Proteomes" id="UP000576225"/>
    </source>
</evidence>
<keyword evidence="6" id="KW-0862">Zinc</keyword>
<dbReference type="Proteomes" id="UP000576225">
    <property type="component" value="Unassembled WGS sequence"/>
</dbReference>
<reference evidence="11 14" key="2">
    <citation type="submission" date="2020-04" db="EMBL/GenBank/DDBJ databases">
        <authorList>
            <person name="Hitch T.C.A."/>
            <person name="Wylensek D."/>
            <person name="Clavel T."/>
        </authorList>
    </citation>
    <scope>NUCLEOTIDE SEQUENCE [LARGE SCALE GENOMIC DNA]</scope>
    <source>
        <strain evidence="11 14">COR2-253-APC-1A</strain>
    </source>
</reference>
<dbReference type="GO" id="GO:0046872">
    <property type="term" value="F:metal ion binding"/>
    <property type="evidence" value="ECO:0007669"/>
    <property type="project" value="UniProtKB-KW"/>
</dbReference>
<dbReference type="SUPFAM" id="SSF52317">
    <property type="entry name" value="Class I glutamine amidotransferase-like"/>
    <property type="match status" value="1"/>
</dbReference>
<keyword evidence="13" id="KW-1185">Reference proteome</keyword>
<accession>A0A2U1BB86</accession>
<dbReference type="InterPro" id="IPR013738">
    <property type="entry name" value="Beta_galactosidase_Trimer"/>
</dbReference>
<evidence type="ECO:0000256" key="1">
    <source>
        <dbReference type="ARBA" id="ARBA00001412"/>
    </source>
</evidence>
<dbReference type="GO" id="GO:0009341">
    <property type="term" value="C:beta-galactosidase complex"/>
    <property type="evidence" value="ECO:0007669"/>
    <property type="project" value="InterPro"/>
</dbReference>
<dbReference type="EMBL" id="JABAEW010000017">
    <property type="protein sequence ID" value="NMD87031.1"/>
    <property type="molecule type" value="Genomic_DNA"/>
</dbReference>
<dbReference type="Pfam" id="PF08532">
    <property type="entry name" value="Glyco_hydro_42M"/>
    <property type="match status" value="1"/>
</dbReference>
<evidence type="ECO:0000256" key="6">
    <source>
        <dbReference type="ARBA" id="ARBA00022833"/>
    </source>
</evidence>
<reference evidence="12 13" key="1">
    <citation type="submission" date="2018-04" db="EMBL/GenBank/DDBJ databases">
        <title>Genomic Encyclopedia of Type Strains, Phase IV (KMG-IV): sequencing the most valuable type-strain genomes for metagenomic binning, comparative biology and taxonomic classification.</title>
        <authorList>
            <person name="Goeker M."/>
        </authorList>
    </citation>
    <scope>NUCLEOTIDE SEQUENCE [LARGE SCALE GENOMIC DNA]</scope>
    <source>
        <strain evidence="12 13">DSM 14823</strain>
    </source>
</reference>
<dbReference type="InterPro" id="IPR017853">
    <property type="entry name" value="GH"/>
</dbReference>
<feature type="domain" description="Glycoside hydrolase family 42 N-terminal" evidence="9">
    <location>
        <begin position="112"/>
        <end position="374"/>
    </location>
</feature>
<dbReference type="PANTHER" id="PTHR36447:SF2">
    <property type="entry name" value="BETA-GALACTOSIDASE YESZ"/>
    <property type="match status" value="1"/>
</dbReference>
<evidence type="ECO:0000256" key="5">
    <source>
        <dbReference type="ARBA" id="ARBA00022801"/>
    </source>
</evidence>
<dbReference type="RefSeq" id="WP_116882312.1">
    <property type="nucleotide sequence ID" value="NZ_CABMMC010000127.1"/>
</dbReference>
<gene>
    <name evidence="12" type="ORF">C8D82_101110</name>
    <name evidence="11" type="ORF">HF882_10585</name>
</gene>
<keyword evidence="5" id="KW-0378">Hydrolase</keyword>
<evidence type="ECO:0000313" key="13">
    <source>
        <dbReference type="Proteomes" id="UP000245959"/>
    </source>
</evidence>
<organism evidence="12 13">
    <name type="scientific">Victivallis vadensis</name>
    <dbReference type="NCBI Taxonomy" id="172901"/>
    <lineage>
        <taxon>Bacteria</taxon>
        <taxon>Pseudomonadati</taxon>
        <taxon>Lentisphaerota</taxon>
        <taxon>Lentisphaeria</taxon>
        <taxon>Victivallales</taxon>
        <taxon>Victivallaceae</taxon>
        <taxon>Victivallis</taxon>
    </lineage>
</organism>
<proteinExistence type="inferred from homology"/>
<name>A0A2U1BB86_9BACT</name>
<dbReference type="PANTHER" id="PTHR36447">
    <property type="entry name" value="BETA-GALACTOSIDASE GANA"/>
    <property type="match status" value="1"/>
</dbReference>
<dbReference type="AlphaFoldDB" id="A0A2U1BB86"/>
<dbReference type="SUPFAM" id="SSF51445">
    <property type="entry name" value="(Trans)glycosidases"/>
    <property type="match status" value="1"/>
</dbReference>
<dbReference type="InterPro" id="IPR003476">
    <property type="entry name" value="Glyco_hydro_42"/>
</dbReference>
<keyword evidence="8" id="KW-0732">Signal</keyword>
<evidence type="ECO:0000259" key="9">
    <source>
        <dbReference type="Pfam" id="PF02449"/>
    </source>
</evidence>
<feature type="signal peptide" evidence="8">
    <location>
        <begin position="1"/>
        <end position="18"/>
    </location>
</feature>
<feature type="domain" description="Beta-galactosidase trimerisation" evidence="10">
    <location>
        <begin position="454"/>
        <end position="608"/>
    </location>
</feature>
<dbReference type="EC" id="3.2.1.23" evidence="3"/>
<comment type="caution">
    <text evidence="12">The sequence shown here is derived from an EMBL/GenBank/DDBJ whole genome shotgun (WGS) entry which is preliminary data.</text>
</comment>
<dbReference type="OrthoDB" id="174678at2"/>
<dbReference type="Proteomes" id="UP000245959">
    <property type="component" value="Unassembled WGS sequence"/>
</dbReference>
<dbReference type="Gene3D" id="3.20.20.80">
    <property type="entry name" value="Glycosidases"/>
    <property type="match status" value="1"/>
</dbReference>
<dbReference type="GO" id="GO:0005975">
    <property type="term" value="P:carbohydrate metabolic process"/>
    <property type="evidence" value="ECO:0007669"/>
    <property type="project" value="InterPro"/>
</dbReference>
<comment type="catalytic activity">
    <reaction evidence="1">
        <text>Hydrolysis of terminal non-reducing beta-D-galactose residues in beta-D-galactosides.</text>
        <dbReference type="EC" id="3.2.1.23"/>
    </reaction>
</comment>
<dbReference type="GeneID" id="78293646"/>
<evidence type="ECO:0000256" key="8">
    <source>
        <dbReference type="SAM" id="SignalP"/>
    </source>
</evidence>
<dbReference type="InterPro" id="IPR029062">
    <property type="entry name" value="Class_I_gatase-like"/>
</dbReference>
<keyword evidence="4" id="KW-0479">Metal-binding</keyword>
<sequence>MKKKFLLPALLLLLPAGAADVHKPSAYSLELSEGLKPTEKIFPLGMLGGSRFTFLPQLGFNFTEIGHCCYSFKDTGKCSCSFPPNRSNGLYFVAIWAAHSMWYGGNTATHGPVIRPVDENGKAQEGPWIDYLAPTMRDYIRACVKASVEGSVNEKPKRNIMLWNIDNEWEPVLNYSPLAMAGFQRELEHIYGGDIGKLNEVWKTKYRSFCEILPPKGEEYLEKPAAWLAWHDYSENTFVDFIGSYLGWVREFDPEHRPAVLKSTQCSSIEMNYIVRSHMANLAKLADRTRRTSDGWIGIDMYGNTDRNAYETSYIYNCIRPTATQQAAGEPEGRIFFAETNNHAGPGFQFAATYWRTLAHGMRGVDFFVLGRYKSNWDNLTFSFIDGYDGQPRDRMFYASRWANMIHRSEEFWHDALPAKNVPKIAILMPQRDVLLSMETNRSRWDYSVNNRLNVFTRLRDAGYWVDVLPYTKLTDDYLARYRALILVSAEHLSAEECAAIRRFTANGGVVMADMMPGYYDEKHRVTQGLDELLGVRLEGVYSGIHFSPDDVWYGTEHGFLIRGDGRINVKLAGAELLNARDVACNAKSAWVTCNRYGKGRVYWFNTRIGVLRAENAPESDVTTFLTGFLKRAGVAPAYSAAQMENLRIEHPLTDGRGNWLLAAGVMNRLPWPGGKVTLKMPPEFKLPARVWFGAAEENMLHPIPAELRADGTLELTLPEIRSAGMIYLFNDHAPMLSLAVTNAERHAANDPNTPMFEPGKSCEVVVSPVDFSPGSEGRRIALDVEPGWKVTPVSQPVGTAPARFTVTPPAELPEQALPNMIYPVVATMSDDGGRIAVAHLAAMLRFDPVRHTILLTDNADNGSEVAPIAIRTGAEYRFLTPKPLRKDQQIRDPRDPGATGGKPALFQGVLGDWNQPADVLFVNLPEATVEVDLKSVYRLEHMELGAGSKPNLKGVEICFSRDGKTFSDPKKLDVAGLKLKLAGFELPEQPEARFVRFRLQFSAPEATFGEIKLRGRVIDGGGTK</sequence>
<evidence type="ECO:0000256" key="4">
    <source>
        <dbReference type="ARBA" id="ARBA00022723"/>
    </source>
</evidence>
<dbReference type="CDD" id="cd03143">
    <property type="entry name" value="A4_beta-galactosidase_middle_domain"/>
    <property type="match status" value="1"/>
</dbReference>
<evidence type="ECO:0000259" key="10">
    <source>
        <dbReference type="Pfam" id="PF08532"/>
    </source>
</evidence>